<sequence length="243" mass="27789">MLRSGKTLLKKSAFVIGLDSVSSPQNAVCIQPSRGLRPRKPAYSGIAKTKLFRIPKQTVHPPDEAKEMQRIANHYRLYIRSISDYFVQVNRSHAVGSQEAGKEVEKREAEWQDCLMRNKQWNDSIALSRNERLLKERTNKQEEISQRILDEAKQQELRLQAIEEIVRIEKENSKSYITPENIDQAIAEALESKRDFNYAIDLKGYKFVGRYVDATGCEDLPDVEESDEDSLPSLFQSAPVSSS</sequence>
<dbReference type="AlphaFoldDB" id="A0AAV7XAN8"/>
<dbReference type="Proteomes" id="UP001075354">
    <property type="component" value="Chromosome 13"/>
</dbReference>
<evidence type="ECO:0000313" key="12">
    <source>
        <dbReference type="Proteomes" id="UP001075354"/>
    </source>
</evidence>
<feature type="region of interest" description="Disordered" evidence="10">
    <location>
        <begin position="219"/>
        <end position="243"/>
    </location>
</feature>
<keyword evidence="9" id="KW-0175">Coiled coil</keyword>
<proteinExistence type="inferred from homology"/>
<evidence type="ECO:0000256" key="3">
    <source>
        <dbReference type="ARBA" id="ARBA00022946"/>
    </source>
</evidence>
<feature type="coiled-coil region" evidence="9">
    <location>
        <begin position="135"/>
        <end position="172"/>
    </location>
</feature>
<keyword evidence="4" id="KW-0689">Ribosomal protein</keyword>
<evidence type="ECO:0000256" key="7">
    <source>
        <dbReference type="ARBA" id="ARBA00035138"/>
    </source>
</evidence>
<evidence type="ECO:0000256" key="4">
    <source>
        <dbReference type="ARBA" id="ARBA00022980"/>
    </source>
</evidence>
<dbReference type="PANTHER" id="PTHR21035">
    <property type="entry name" value="28S RIBOSOMAL PROTEIN S26, MITOCHONDRIAL"/>
    <property type="match status" value="1"/>
</dbReference>
<evidence type="ECO:0000256" key="8">
    <source>
        <dbReference type="ARBA" id="ARBA00035344"/>
    </source>
</evidence>
<organism evidence="11 12">
    <name type="scientific">Megalurothrips usitatus</name>
    <name type="common">bean blossom thrips</name>
    <dbReference type="NCBI Taxonomy" id="439358"/>
    <lineage>
        <taxon>Eukaryota</taxon>
        <taxon>Metazoa</taxon>
        <taxon>Ecdysozoa</taxon>
        <taxon>Arthropoda</taxon>
        <taxon>Hexapoda</taxon>
        <taxon>Insecta</taxon>
        <taxon>Pterygota</taxon>
        <taxon>Neoptera</taxon>
        <taxon>Paraneoptera</taxon>
        <taxon>Thysanoptera</taxon>
        <taxon>Terebrantia</taxon>
        <taxon>Thripoidea</taxon>
        <taxon>Thripidae</taxon>
        <taxon>Megalurothrips</taxon>
    </lineage>
</organism>
<protein>
    <recommendedName>
        <fullName evidence="7">Small ribosomal subunit protein mS26</fullName>
    </recommendedName>
    <alternativeName>
        <fullName evidence="8">28S ribosomal protein S26, mitochondrial</fullName>
    </alternativeName>
</protein>
<dbReference type="GO" id="GO:0005763">
    <property type="term" value="C:mitochondrial small ribosomal subunit"/>
    <property type="evidence" value="ECO:0007669"/>
    <property type="project" value="InterPro"/>
</dbReference>
<evidence type="ECO:0000256" key="6">
    <source>
        <dbReference type="ARBA" id="ARBA00023274"/>
    </source>
</evidence>
<evidence type="ECO:0000256" key="10">
    <source>
        <dbReference type="SAM" id="MobiDB-lite"/>
    </source>
</evidence>
<comment type="subcellular location">
    <subcellularLocation>
        <location evidence="1">Mitochondrion</location>
    </subcellularLocation>
</comment>
<dbReference type="Pfam" id="PF14943">
    <property type="entry name" value="MRP-S26"/>
    <property type="match status" value="1"/>
</dbReference>
<name>A0AAV7XAN8_9NEOP</name>
<accession>A0AAV7XAN8</accession>
<comment type="similarity">
    <text evidence="2">Belongs to the mitochondrion-specific ribosomal protein mS26 family.</text>
</comment>
<evidence type="ECO:0000313" key="11">
    <source>
        <dbReference type="EMBL" id="KAJ1521686.1"/>
    </source>
</evidence>
<dbReference type="InterPro" id="IPR026140">
    <property type="entry name" value="Ribosomal_mS26"/>
</dbReference>
<comment type="caution">
    <text evidence="11">The sequence shown here is derived from an EMBL/GenBank/DDBJ whole genome shotgun (WGS) entry which is preliminary data.</text>
</comment>
<feature type="compositionally biased region" description="Acidic residues" evidence="10">
    <location>
        <begin position="219"/>
        <end position="230"/>
    </location>
</feature>
<keyword evidence="12" id="KW-1185">Reference proteome</keyword>
<reference evidence="11" key="1">
    <citation type="submission" date="2022-12" db="EMBL/GenBank/DDBJ databases">
        <title>Chromosome-level genome assembly of the bean flower thrips Megalurothrips usitatus.</title>
        <authorList>
            <person name="Ma L."/>
            <person name="Liu Q."/>
            <person name="Li H."/>
            <person name="Cai W."/>
        </authorList>
    </citation>
    <scope>NUCLEOTIDE SEQUENCE</scope>
    <source>
        <strain evidence="11">Cailab_2022a</strain>
    </source>
</reference>
<evidence type="ECO:0000256" key="9">
    <source>
        <dbReference type="SAM" id="Coils"/>
    </source>
</evidence>
<keyword evidence="6" id="KW-0687">Ribonucleoprotein</keyword>
<dbReference type="EMBL" id="JAPTSV010000013">
    <property type="protein sequence ID" value="KAJ1521686.1"/>
    <property type="molecule type" value="Genomic_DNA"/>
</dbReference>
<feature type="compositionally biased region" description="Polar residues" evidence="10">
    <location>
        <begin position="233"/>
        <end position="243"/>
    </location>
</feature>
<keyword evidence="3" id="KW-0809">Transit peptide</keyword>
<evidence type="ECO:0000256" key="1">
    <source>
        <dbReference type="ARBA" id="ARBA00004173"/>
    </source>
</evidence>
<gene>
    <name evidence="11" type="ORF">ONE63_003329</name>
</gene>
<evidence type="ECO:0000256" key="2">
    <source>
        <dbReference type="ARBA" id="ARBA00009672"/>
    </source>
</evidence>
<dbReference type="PANTHER" id="PTHR21035:SF2">
    <property type="entry name" value="SMALL RIBOSOMAL SUBUNIT PROTEIN MS26"/>
    <property type="match status" value="1"/>
</dbReference>
<keyword evidence="5" id="KW-0496">Mitochondrion</keyword>
<evidence type="ECO:0000256" key="5">
    <source>
        <dbReference type="ARBA" id="ARBA00023128"/>
    </source>
</evidence>